<dbReference type="RefSeq" id="WP_212507415.1">
    <property type="nucleotide sequence ID" value="NZ_CP060696.1"/>
</dbReference>
<keyword evidence="3" id="KW-0804">Transcription</keyword>
<evidence type="ECO:0000256" key="2">
    <source>
        <dbReference type="ARBA" id="ARBA00023125"/>
    </source>
</evidence>
<evidence type="ECO:0000313" key="5">
    <source>
        <dbReference type="EMBL" id="QNO18352.1"/>
    </source>
</evidence>
<accession>A0A7G9WI40</accession>
<dbReference type="Pfam" id="PF00392">
    <property type="entry name" value="GntR"/>
    <property type="match status" value="1"/>
</dbReference>
<name>A0A7G9WI40_9FIRM</name>
<dbReference type="AlphaFoldDB" id="A0A7G9WI40"/>
<protein>
    <submittedName>
        <fullName evidence="5">GntR family transcriptional regulator</fullName>
    </submittedName>
</protein>
<evidence type="ECO:0000313" key="6">
    <source>
        <dbReference type="Proteomes" id="UP000516046"/>
    </source>
</evidence>
<dbReference type="InterPro" id="IPR036390">
    <property type="entry name" value="WH_DNA-bd_sf"/>
</dbReference>
<dbReference type="PANTHER" id="PTHR38445">
    <property type="entry name" value="HTH-TYPE TRANSCRIPTIONAL REPRESSOR YTRA"/>
    <property type="match status" value="1"/>
</dbReference>
<sequence length="125" mass="14183">MDIVISNTSEKPIYQQIYEQLCAQILKGELPQDTCLPPIRTVAKELRISVITVKKAWEMLENGGFIYTMTGRGSFVAPHKPSELGSKRDALVRERLHKDLAYYKGLGLTLEELLDLIRSCYPKAE</sequence>
<evidence type="ECO:0000256" key="1">
    <source>
        <dbReference type="ARBA" id="ARBA00023015"/>
    </source>
</evidence>
<dbReference type="GO" id="GO:0003700">
    <property type="term" value="F:DNA-binding transcription factor activity"/>
    <property type="evidence" value="ECO:0007669"/>
    <property type="project" value="InterPro"/>
</dbReference>
<dbReference type="KEGG" id="caml:H6X83_01415"/>
<evidence type="ECO:0000259" key="4">
    <source>
        <dbReference type="PROSITE" id="PS50949"/>
    </source>
</evidence>
<dbReference type="Proteomes" id="UP000516046">
    <property type="component" value="Chromosome"/>
</dbReference>
<proteinExistence type="predicted"/>
<dbReference type="EMBL" id="CP060696">
    <property type="protein sequence ID" value="QNO18352.1"/>
    <property type="molecule type" value="Genomic_DNA"/>
</dbReference>
<evidence type="ECO:0000256" key="3">
    <source>
        <dbReference type="ARBA" id="ARBA00023163"/>
    </source>
</evidence>
<dbReference type="InterPro" id="IPR000524">
    <property type="entry name" value="Tscrpt_reg_HTH_GntR"/>
</dbReference>
<dbReference type="InterPro" id="IPR036388">
    <property type="entry name" value="WH-like_DNA-bd_sf"/>
</dbReference>
<dbReference type="GO" id="GO:0003677">
    <property type="term" value="F:DNA binding"/>
    <property type="evidence" value="ECO:0007669"/>
    <property type="project" value="UniProtKB-KW"/>
</dbReference>
<dbReference type="PROSITE" id="PS50949">
    <property type="entry name" value="HTH_GNTR"/>
    <property type="match status" value="1"/>
</dbReference>
<dbReference type="SUPFAM" id="SSF46785">
    <property type="entry name" value="Winged helix' DNA-binding domain"/>
    <property type="match status" value="1"/>
</dbReference>
<dbReference type="CDD" id="cd07377">
    <property type="entry name" value="WHTH_GntR"/>
    <property type="match status" value="1"/>
</dbReference>
<dbReference type="PANTHER" id="PTHR38445:SF7">
    <property type="entry name" value="GNTR-FAMILY TRANSCRIPTIONAL REGULATOR"/>
    <property type="match status" value="1"/>
</dbReference>
<keyword evidence="1" id="KW-0805">Transcription regulation</keyword>
<feature type="domain" description="HTH gntR-type" evidence="4">
    <location>
        <begin position="11"/>
        <end position="79"/>
    </location>
</feature>
<organism evidence="5 6">
    <name type="scientific">Caproicibacterium amylolyticum</name>
    <dbReference type="NCBI Taxonomy" id="2766537"/>
    <lineage>
        <taxon>Bacteria</taxon>
        <taxon>Bacillati</taxon>
        <taxon>Bacillota</taxon>
        <taxon>Clostridia</taxon>
        <taxon>Eubacteriales</taxon>
        <taxon>Oscillospiraceae</taxon>
        <taxon>Caproicibacterium</taxon>
    </lineage>
</organism>
<dbReference type="Gene3D" id="1.10.10.10">
    <property type="entry name" value="Winged helix-like DNA-binding domain superfamily/Winged helix DNA-binding domain"/>
    <property type="match status" value="1"/>
</dbReference>
<dbReference type="SMART" id="SM00345">
    <property type="entry name" value="HTH_GNTR"/>
    <property type="match status" value="1"/>
</dbReference>
<keyword evidence="2" id="KW-0238">DNA-binding</keyword>
<keyword evidence="6" id="KW-1185">Reference proteome</keyword>
<reference evidence="5 6" key="1">
    <citation type="submission" date="2020-08" db="EMBL/GenBank/DDBJ databases">
        <authorList>
            <person name="Ren C."/>
            <person name="Gu Y."/>
            <person name="Xu Y."/>
        </authorList>
    </citation>
    <scope>NUCLEOTIDE SEQUENCE [LARGE SCALE GENOMIC DNA]</scope>
    <source>
        <strain evidence="5 6">LBM18003</strain>
    </source>
</reference>
<gene>
    <name evidence="5" type="ORF">H6X83_01415</name>
</gene>